<protein>
    <submittedName>
        <fullName evidence="4">Acetyl xylan esterase</fullName>
    </submittedName>
</protein>
<keyword evidence="2" id="KW-1015">Disulfide bond</keyword>
<dbReference type="InterPro" id="IPR029058">
    <property type="entry name" value="AB_hydrolase_fold"/>
</dbReference>
<evidence type="ECO:0000313" key="4">
    <source>
        <dbReference type="EMBL" id="KAL3426799.1"/>
    </source>
</evidence>
<keyword evidence="3" id="KW-0732">Signal</keyword>
<sequence length="225" mass="23134">MFIAICTLLLLESALANPLSIEKRACPDLHVFGARETTASAGFGSAGTVVNLILNAYPGATSEAIIYPAAGGDSYGTSVVAGVKAVTSQVTAFTQTCPNTKVVLVGYSQGSQIMDDAICGGGDQNQGIPSTAIPTSSTVISKIKAMIWMGNPRFTPGAPYNVGTSNHAGFDPRSTGFLCPSASIIQSYCDASDPYCSNGNNAATHQGYGTEYGQAALQFVKSKLG</sequence>
<accession>A0ABR4PTW3</accession>
<evidence type="ECO:0000313" key="5">
    <source>
        <dbReference type="Proteomes" id="UP001629113"/>
    </source>
</evidence>
<dbReference type="Gene3D" id="3.40.50.1820">
    <property type="entry name" value="alpha/beta hydrolase"/>
    <property type="match status" value="1"/>
</dbReference>
<proteinExistence type="predicted"/>
<dbReference type="EMBL" id="JBFCZG010000001">
    <property type="protein sequence ID" value="KAL3426799.1"/>
    <property type="molecule type" value="Genomic_DNA"/>
</dbReference>
<dbReference type="Proteomes" id="UP001629113">
    <property type="component" value="Unassembled WGS sequence"/>
</dbReference>
<evidence type="ECO:0000256" key="2">
    <source>
        <dbReference type="ARBA" id="ARBA00023157"/>
    </source>
</evidence>
<dbReference type="InterPro" id="IPR000675">
    <property type="entry name" value="Cutinase/axe"/>
</dbReference>
<feature type="signal peptide" evidence="3">
    <location>
        <begin position="1"/>
        <end position="16"/>
    </location>
</feature>
<reference evidence="4 5" key="1">
    <citation type="submission" date="2024-06" db="EMBL/GenBank/DDBJ databases">
        <title>Complete genome of Phlyctema vagabunda strain 19-DSS-EL-015.</title>
        <authorList>
            <person name="Fiorenzani C."/>
        </authorList>
    </citation>
    <scope>NUCLEOTIDE SEQUENCE [LARGE SCALE GENOMIC DNA]</scope>
    <source>
        <strain evidence="4 5">19-DSS-EL-015</strain>
    </source>
</reference>
<keyword evidence="1" id="KW-0378">Hydrolase</keyword>
<organism evidence="4 5">
    <name type="scientific">Phlyctema vagabunda</name>
    <dbReference type="NCBI Taxonomy" id="108571"/>
    <lineage>
        <taxon>Eukaryota</taxon>
        <taxon>Fungi</taxon>
        <taxon>Dikarya</taxon>
        <taxon>Ascomycota</taxon>
        <taxon>Pezizomycotina</taxon>
        <taxon>Leotiomycetes</taxon>
        <taxon>Helotiales</taxon>
        <taxon>Dermateaceae</taxon>
        <taxon>Phlyctema</taxon>
    </lineage>
</organism>
<name>A0ABR4PTW3_9HELO</name>
<dbReference type="SUPFAM" id="SSF53474">
    <property type="entry name" value="alpha/beta-Hydrolases"/>
    <property type="match status" value="1"/>
</dbReference>
<dbReference type="Pfam" id="PF01083">
    <property type="entry name" value="Cutinase"/>
    <property type="match status" value="1"/>
</dbReference>
<dbReference type="PANTHER" id="PTHR33630">
    <property type="entry name" value="CUTINASE RV1984C-RELATED-RELATED"/>
    <property type="match status" value="1"/>
</dbReference>
<dbReference type="SMART" id="SM01110">
    <property type="entry name" value="Cutinase"/>
    <property type="match status" value="1"/>
</dbReference>
<comment type="caution">
    <text evidence="4">The sequence shown here is derived from an EMBL/GenBank/DDBJ whole genome shotgun (WGS) entry which is preliminary data.</text>
</comment>
<evidence type="ECO:0000256" key="1">
    <source>
        <dbReference type="ARBA" id="ARBA00022801"/>
    </source>
</evidence>
<evidence type="ECO:0000256" key="3">
    <source>
        <dbReference type="SAM" id="SignalP"/>
    </source>
</evidence>
<feature type="chain" id="PRO_5047090631" evidence="3">
    <location>
        <begin position="17"/>
        <end position="225"/>
    </location>
</feature>
<gene>
    <name evidence="4" type="ORF">PVAG01_00308</name>
</gene>
<keyword evidence="5" id="KW-1185">Reference proteome</keyword>
<dbReference type="PANTHER" id="PTHR33630:SF13">
    <property type="entry name" value="ACETYLXYLAN ESTERASE"/>
    <property type="match status" value="1"/>
</dbReference>